<dbReference type="SMART" id="SM01040">
    <property type="entry name" value="Bro-N"/>
    <property type="match status" value="1"/>
</dbReference>
<dbReference type="Pfam" id="PF02498">
    <property type="entry name" value="Bro-N"/>
    <property type="match status" value="1"/>
</dbReference>
<sequence length="219" mass="25118">MNEIAFSFNGKACPVLMDSQSNPWWVARQVCDILGLANITMALSRIDDDEKLTSKILMSGQTREIWLINEPGLYSLVLTSNKPEAKCFKRWITHEVLPSIRKTGAYVAGEPKTDQKPTRPSLKEAADFMREARLSLGVRSARRAIKHYLGPENFEPLTRKTTKEPTVPLSEYVKVWPWGVTPDEEKWFMDNWDRFSEAERDAFIARAAQRRDQEQGGEK</sequence>
<proteinExistence type="predicted"/>
<gene>
    <name evidence="2" type="ORF">ENS59_04660</name>
</gene>
<reference evidence="2" key="1">
    <citation type="journal article" date="2020" name="mSystems">
        <title>Genome- and Community-Level Interaction Insights into Carbon Utilization and Element Cycling Functions of Hydrothermarchaeota in Hydrothermal Sediment.</title>
        <authorList>
            <person name="Zhou Z."/>
            <person name="Liu Y."/>
            <person name="Xu W."/>
            <person name="Pan J."/>
            <person name="Luo Z.H."/>
            <person name="Li M."/>
        </authorList>
    </citation>
    <scope>NUCLEOTIDE SEQUENCE [LARGE SCALE GENOMIC DNA]</scope>
    <source>
        <strain evidence="2">SpSt-503</strain>
    </source>
</reference>
<dbReference type="PANTHER" id="PTHR36180">
    <property type="entry name" value="DNA-BINDING PROTEIN-RELATED-RELATED"/>
    <property type="match status" value="1"/>
</dbReference>
<organism evidence="2">
    <name type="scientific">Gracilinema caldarium</name>
    <dbReference type="NCBI Taxonomy" id="215591"/>
    <lineage>
        <taxon>Bacteria</taxon>
        <taxon>Pseudomonadati</taxon>
        <taxon>Spirochaetota</taxon>
        <taxon>Spirochaetia</taxon>
        <taxon>Spirochaetales</taxon>
        <taxon>Breznakiellaceae</taxon>
        <taxon>Gracilinema</taxon>
    </lineage>
</organism>
<feature type="domain" description="Bro-N" evidence="1">
    <location>
        <begin position="1"/>
        <end position="104"/>
    </location>
</feature>
<dbReference type="PROSITE" id="PS51750">
    <property type="entry name" value="BRO_N"/>
    <property type="match status" value="1"/>
</dbReference>
<name>A0A7C3E0B5_9SPIR</name>
<accession>A0A7C3E0B5</accession>
<dbReference type="InterPro" id="IPR003497">
    <property type="entry name" value="BRO_N_domain"/>
</dbReference>
<evidence type="ECO:0000313" key="2">
    <source>
        <dbReference type="EMBL" id="HFH28788.1"/>
    </source>
</evidence>
<dbReference type="AlphaFoldDB" id="A0A7C3E0B5"/>
<dbReference type="PANTHER" id="PTHR36180:SF2">
    <property type="entry name" value="BRO FAMILY PROTEIN"/>
    <property type="match status" value="1"/>
</dbReference>
<dbReference type="EMBL" id="DSVL01000144">
    <property type="protein sequence ID" value="HFH28788.1"/>
    <property type="molecule type" value="Genomic_DNA"/>
</dbReference>
<comment type="caution">
    <text evidence="2">The sequence shown here is derived from an EMBL/GenBank/DDBJ whole genome shotgun (WGS) entry which is preliminary data.</text>
</comment>
<protein>
    <recommendedName>
        <fullName evidence="1">Bro-N domain-containing protein</fullName>
    </recommendedName>
</protein>
<evidence type="ECO:0000259" key="1">
    <source>
        <dbReference type="PROSITE" id="PS51750"/>
    </source>
</evidence>